<comment type="caution">
    <text evidence="3">The sequence shown here is derived from an EMBL/GenBank/DDBJ whole genome shotgun (WGS) entry which is preliminary data.</text>
</comment>
<name>A0ABR2ZA63_9AGAR</name>
<organism evidence="3 4">
    <name type="scientific">Marasmius tenuissimus</name>
    <dbReference type="NCBI Taxonomy" id="585030"/>
    <lineage>
        <taxon>Eukaryota</taxon>
        <taxon>Fungi</taxon>
        <taxon>Dikarya</taxon>
        <taxon>Basidiomycota</taxon>
        <taxon>Agaricomycotina</taxon>
        <taxon>Agaricomycetes</taxon>
        <taxon>Agaricomycetidae</taxon>
        <taxon>Agaricales</taxon>
        <taxon>Marasmiineae</taxon>
        <taxon>Marasmiaceae</taxon>
        <taxon>Marasmius</taxon>
    </lineage>
</organism>
<gene>
    <name evidence="3" type="ORF">AAF712_015211</name>
</gene>
<dbReference type="Proteomes" id="UP001437256">
    <property type="component" value="Unassembled WGS sequence"/>
</dbReference>
<keyword evidence="4" id="KW-1185">Reference proteome</keyword>
<reference evidence="3 4" key="1">
    <citation type="submission" date="2024-05" db="EMBL/GenBank/DDBJ databases">
        <title>A draft genome resource for the thread blight pathogen Marasmius tenuissimus strain MS-2.</title>
        <authorList>
            <person name="Yulfo-Soto G.E."/>
            <person name="Baruah I.K."/>
            <person name="Amoako-Attah I."/>
            <person name="Bukari Y."/>
            <person name="Meinhardt L.W."/>
            <person name="Bailey B.A."/>
            <person name="Cohen S.P."/>
        </authorList>
    </citation>
    <scope>NUCLEOTIDE SEQUENCE [LARGE SCALE GENOMIC DNA]</scope>
    <source>
        <strain evidence="3 4">MS-2</strain>
    </source>
</reference>
<dbReference type="PANTHER" id="PTHR33096">
    <property type="entry name" value="CXC2 DOMAIN-CONTAINING PROTEIN"/>
    <property type="match status" value="1"/>
</dbReference>
<proteinExistence type="predicted"/>
<dbReference type="EMBL" id="JBBXMP010000361">
    <property type="protein sequence ID" value="KAL0058117.1"/>
    <property type="molecule type" value="Genomic_DNA"/>
</dbReference>
<accession>A0ABR2ZA63</accession>
<evidence type="ECO:0000313" key="3">
    <source>
        <dbReference type="EMBL" id="KAL0058117.1"/>
    </source>
</evidence>
<evidence type="ECO:0000256" key="1">
    <source>
        <dbReference type="SAM" id="MobiDB-lite"/>
    </source>
</evidence>
<feature type="domain" description="CxC2-like cysteine cluster KDZ transposase-associated" evidence="2">
    <location>
        <begin position="23"/>
        <end position="127"/>
    </location>
</feature>
<dbReference type="PANTHER" id="PTHR33096:SF1">
    <property type="entry name" value="CXC1-LIKE CYSTEINE CLUSTER ASSOCIATED WITH KDZ TRANSPOSASES DOMAIN-CONTAINING PROTEIN"/>
    <property type="match status" value="1"/>
</dbReference>
<feature type="compositionally biased region" description="Low complexity" evidence="1">
    <location>
        <begin position="917"/>
        <end position="927"/>
    </location>
</feature>
<dbReference type="Pfam" id="PF18803">
    <property type="entry name" value="CxC2"/>
    <property type="match status" value="1"/>
</dbReference>
<feature type="region of interest" description="Disordered" evidence="1">
    <location>
        <begin position="896"/>
        <end position="927"/>
    </location>
</feature>
<dbReference type="InterPro" id="IPR040521">
    <property type="entry name" value="KDZ"/>
</dbReference>
<evidence type="ECO:0000259" key="2">
    <source>
        <dbReference type="Pfam" id="PF18803"/>
    </source>
</evidence>
<dbReference type="InterPro" id="IPR041457">
    <property type="entry name" value="CxC2_KDZ-assoc"/>
</dbReference>
<evidence type="ECO:0000313" key="4">
    <source>
        <dbReference type="Proteomes" id="UP001437256"/>
    </source>
</evidence>
<sequence length="927" mass="106111">MVSPLHWAEEWNGMYFERKDPSELGLIISLGHNGGRCPAIGHPCSPLTFTIVDCNGIHTAKVEYCQCPNAPNRFQQLLEARLFPASVDKPETTFTFELLKDNHLHGLSSKKTSHDFMYALRMKTDNAFPEYVKNPIHEFNRVARLWRTLLIVKRCGGWHGLDSHFPLRKGGCLAFPCFACPEPGFNVGESWSEEEDVDEEFLHLASAFWSIDGHFGLRRRKRIEDPDDVSLLEGRAMFPKDDWFNGMLAKHGKRSPEKSSCSKFKAVELQNRLKFKGCVISGVVAVQCARHGIFMSATDLSLGETYIHGDLAIAIAMDFVMKESLKRTKFFRRLVMIYDIACQFHVKFRDRIKEYLPELSDTVDYMHWLVGKMHLDGHIRPCKYRFNLNYTRGCGRTDGEGIERTWAEMKQAGGGTQEMNHGNRHDAIVDYWNFWNWLRLVKLAGSLRTKILNARIKLSGKLDYFLRLTVDAGESRVKGWEQLSTTPTYNPITKEVSSVYAYKEALLPSQESILHSLLEREEMGKEAAEEKGPVASFINQGLKLETIQYVPSFSPISLSPDAYGVPRLEIRRLLRAAEISTDELARKREDLRARINLWRTLQLIHMPELQDLLRSLRPVFPEEEQLYLPSFFMDGRYMDTRLSIVEGNLRKGQAYDALTELKFTLKHKTVLVRTKRREAQGTTLNTRAKKFIRHVARNQDVMISKYTKARASLINLKVTDGLDSGDFPPLTKDDLYRPGGNGLDAELGDGSRVAGWIWRRNILGDEDDGSEQVQKAEEELERVPWFRARADVQRWVEEVELLEEEFRRMISGCEKMSVVWESAAKTPGQKNGGYVAYAYQKSVMFDRMSKRARQLFQDEKVGGGWPGEGQTLTEYLRSRRPTLTVDWGKLALQSQDKAKSLKEVPGVKLEEDESSDEGSSYEGSDHE</sequence>
<protein>
    <recommendedName>
        <fullName evidence="2">CxC2-like cysteine cluster KDZ transposase-associated domain-containing protein</fullName>
    </recommendedName>
</protein>
<dbReference type="Pfam" id="PF18758">
    <property type="entry name" value="KDZ"/>
    <property type="match status" value="1"/>
</dbReference>